<feature type="domain" description="UDP-glucose/GDP-mannose dehydrogenase C-terminal" evidence="11">
    <location>
        <begin position="316"/>
        <end position="420"/>
    </location>
</feature>
<dbReference type="Proteomes" id="UP000007360">
    <property type="component" value="Unassembled WGS sequence"/>
</dbReference>
<dbReference type="PANTHER" id="PTHR43750:SF3">
    <property type="entry name" value="UDP-GLUCOSE 6-DEHYDROGENASE TUAD"/>
    <property type="match status" value="1"/>
</dbReference>
<evidence type="ECO:0000256" key="3">
    <source>
        <dbReference type="ARBA" id="ARBA00012954"/>
    </source>
</evidence>
<dbReference type="PANTHER" id="PTHR43750">
    <property type="entry name" value="UDP-GLUCOSE 6-DEHYDROGENASE TUAD"/>
    <property type="match status" value="1"/>
</dbReference>
<evidence type="ECO:0000256" key="7">
    <source>
        <dbReference type="PIRNR" id="PIRNR000124"/>
    </source>
</evidence>
<feature type="active site" description="Nucleophile" evidence="8">
    <location>
        <position position="263"/>
    </location>
</feature>
<reference evidence="12 13" key="1">
    <citation type="journal article" date="2012" name="J. Bacteriol.">
        <title>Draft genome sequence of Methanobacterium formicicum DSM 3637, an archaebacterium isolated from the methane producer amoeba Pelomyxa palustris.</title>
        <authorList>
            <person name="Gutierrez G."/>
        </authorList>
    </citation>
    <scope>NUCLEOTIDE SEQUENCE [LARGE SCALE GENOMIC DNA]</scope>
    <source>
        <strain evidence="13">DSM 3637 / PP1</strain>
    </source>
</reference>
<comment type="catalytic activity">
    <reaction evidence="6 7">
        <text>UDP-alpha-D-glucose + 2 NAD(+) + H2O = UDP-alpha-D-glucuronate + 2 NADH + 3 H(+)</text>
        <dbReference type="Rhea" id="RHEA:23596"/>
        <dbReference type="ChEBI" id="CHEBI:15377"/>
        <dbReference type="ChEBI" id="CHEBI:15378"/>
        <dbReference type="ChEBI" id="CHEBI:57540"/>
        <dbReference type="ChEBI" id="CHEBI:57945"/>
        <dbReference type="ChEBI" id="CHEBI:58052"/>
        <dbReference type="ChEBI" id="CHEBI:58885"/>
        <dbReference type="EC" id="1.1.1.22"/>
    </reaction>
</comment>
<dbReference type="EC" id="1.1.1.22" evidence="3 7"/>
<dbReference type="EMBL" id="AMPO01000004">
    <property type="protein sequence ID" value="EKF86026.1"/>
    <property type="molecule type" value="Genomic_DNA"/>
</dbReference>
<dbReference type="GO" id="GO:0003979">
    <property type="term" value="F:UDP-glucose 6-dehydrogenase activity"/>
    <property type="evidence" value="ECO:0007669"/>
    <property type="project" value="UniProtKB-EC"/>
</dbReference>
<dbReference type="SMART" id="SM00984">
    <property type="entry name" value="UDPG_MGDP_dh_C"/>
    <property type="match status" value="1"/>
</dbReference>
<feature type="binding site" evidence="10">
    <location>
        <position position="155"/>
    </location>
    <ligand>
        <name>NAD(+)</name>
        <dbReference type="ChEBI" id="CHEBI:57540"/>
    </ligand>
</feature>
<dbReference type="UniPathway" id="UPA00038">
    <property type="reaction ID" value="UER00491"/>
</dbReference>
<organism evidence="12 13">
    <name type="scientific">Methanobacterium formicicum (strain DSM 3637 / PP1)</name>
    <dbReference type="NCBI Taxonomy" id="1204725"/>
    <lineage>
        <taxon>Archaea</taxon>
        <taxon>Methanobacteriati</taxon>
        <taxon>Methanobacteriota</taxon>
        <taxon>Methanomada group</taxon>
        <taxon>Methanobacteria</taxon>
        <taxon>Methanobacteriales</taxon>
        <taxon>Methanobacteriaceae</taxon>
        <taxon>Methanobacterium</taxon>
    </lineage>
</organism>
<feature type="binding site" evidence="9">
    <location>
        <begin position="252"/>
        <end position="256"/>
    </location>
    <ligand>
        <name>substrate</name>
    </ligand>
</feature>
<evidence type="ECO:0000256" key="8">
    <source>
        <dbReference type="PIRSR" id="PIRSR500134-1"/>
    </source>
</evidence>
<feature type="binding site" evidence="10">
    <location>
        <position position="121"/>
    </location>
    <ligand>
        <name>NAD(+)</name>
        <dbReference type="ChEBI" id="CHEBI:57540"/>
    </ligand>
</feature>
<dbReference type="Pfam" id="PF00984">
    <property type="entry name" value="UDPG_MGDP_dh"/>
    <property type="match status" value="1"/>
</dbReference>
<feature type="binding site" evidence="9">
    <location>
        <position position="323"/>
    </location>
    <ligand>
        <name>substrate</name>
    </ligand>
</feature>
<gene>
    <name evidence="12" type="ORF">A994_06051</name>
</gene>
<dbReference type="Gene3D" id="1.20.5.100">
    <property type="entry name" value="Cytochrome c1, transmembrane anchor, C-terminal"/>
    <property type="match status" value="1"/>
</dbReference>
<keyword evidence="4 7" id="KW-0560">Oxidoreductase</keyword>
<dbReference type="InterPro" id="IPR008927">
    <property type="entry name" value="6-PGluconate_DH-like_C_sf"/>
</dbReference>
<evidence type="ECO:0000256" key="4">
    <source>
        <dbReference type="ARBA" id="ARBA00023002"/>
    </source>
</evidence>
<feature type="binding site" evidence="9">
    <location>
        <position position="260"/>
    </location>
    <ligand>
        <name>substrate</name>
    </ligand>
</feature>
<evidence type="ECO:0000259" key="11">
    <source>
        <dbReference type="SMART" id="SM00984"/>
    </source>
</evidence>
<dbReference type="SUPFAM" id="SSF51735">
    <property type="entry name" value="NAD(P)-binding Rossmann-fold domains"/>
    <property type="match status" value="1"/>
</dbReference>
<feature type="binding site" evidence="9">
    <location>
        <begin position="152"/>
        <end position="155"/>
    </location>
    <ligand>
        <name>substrate</name>
    </ligand>
</feature>
<comment type="pathway">
    <text evidence="1">Nucleotide-sugar biosynthesis; UDP-alpha-D-glucuronate biosynthesis; UDP-alpha-D-glucuronate from UDP-alpha-D-glucose: step 1/1.</text>
</comment>
<dbReference type="OrthoDB" id="59839at2157"/>
<feature type="binding site" evidence="9">
    <location>
        <position position="207"/>
    </location>
    <ligand>
        <name>substrate</name>
    </ligand>
</feature>
<dbReference type="GO" id="GO:0006065">
    <property type="term" value="P:UDP-glucuronate biosynthetic process"/>
    <property type="evidence" value="ECO:0007669"/>
    <property type="project" value="UniProtKB-UniPathway"/>
</dbReference>
<dbReference type="InterPro" id="IPR017476">
    <property type="entry name" value="UDP-Glc/GDP-Man"/>
</dbReference>
<dbReference type="InterPro" id="IPR036220">
    <property type="entry name" value="UDP-Glc/GDP-Man_DH_C_sf"/>
</dbReference>
<name>K2QDC4_METFP</name>
<protein>
    <recommendedName>
        <fullName evidence="3 7">UDP-glucose 6-dehydrogenase</fullName>
        <ecNumber evidence="3 7">1.1.1.22</ecNumber>
    </recommendedName>
</protein>
<dbReference type="InterPro" id="IPR028357">
    <property type="entry name" value="UDPglc_DH_bac"/>
</dbReference>
<dbReference type="GO" id="GO:0000271">
    <property type="term" value="P:polysaccharide biosynthetic process"/>
    <property type="evidence" value="ECO:0007669"/>
    <property type="project" value="InterPro"/>
</dbReference>
<dbReference type="PATRIC" id="fig|1204725.3.peg.1216"/>
<dbReference type="PIRSF" id="PIRSF500134">
    <property type="entry name" value="UDPglc_DH_bac"/>
    <property type="match status" value="1"/>
</dbReference>
<feature type="binding site" evidence="10">
    <location>
        <position position="86"/>
    </location>
    <ligand>
        <name>NAD(+)</name>
        <dbReference type="ChEBI" id="CHEBI:57540"/>
    </ligand>
</feature>
<proteinExistence type="inferred from homology"/>
<evidence type="ECO:0000256" key="10">
    <source>
        <dbReference type="PIRSR" id="PIRSR500134-3"/>
    </source>
</evidence>
<keyword evidence="13" id="KW-1185">Reference proteome</keyword>
<feature type="binding site" evidence="10">
    <location>
        <position position="266"/>
    </location>
    <ligand>
        <name>NAD(+)</name>
        <dbReference type="ChEBI" id="CHEBI:57540"/>
    </ligand>
</feature>
<dbReference type="InterPro" id="IPR014026">
    <property type="entry name" value="UDP-Glc/GDP-Man_DH_dimer"/>
</dbReference>
<dbReference type="InterPro" id="IPR014027">
    <property type="entry name" value="UDP-Glc/GDP-Man_DH_C"/>
</dbReference>
<keyword evidence="5 7" id="KW-0520">NAD</keyword>
<accession>K2QDC4</accession>
<dbReference type="Pfam" id="PF03721">
    <property type="entry name" value="UDPG_MGDP_dh_N"/>
    <property type="match status" value="1"/>
</dbReference>
<evidence type="ECO:0000256" key="1">
    <source>
        <dbReference type="ARBA" id="ARBA00004701"/>
    </source>
</evidence>
<comment type="similarity">
    <text evidence="2 7">Belongs to the UDP-glucose/GDP-mannose dehydrogenase family.</text>
</comment>
<comment type="caution">
    <text evidence="12">The sequence shown here is derived from an EMBL/GenBank/DDBJ whole genome shotgun (WGS) entry which is preliminary data.</text>
</comment>
<dbReference type="AlphaFoldDB" id="K2QDC4"/>
<evidence type="ECO:0000256" key="2">
    <source>
        <dbReference type="ARBA" id="ARBA00006601"/>
    </source>
</evidence>
<dbReference type="GO" id="GO:0051287">
    <property type="term" value="F:NAD binding"/>
    <property type="evidence" value="ECO:0007669"/>
    <property type="project" value="InterPro"/>
</dbReference>
<sequence>MKITVIGAGYVGLVTATCLADLGNNVLCVEKSSFNLEELNLGMSPICEPDLNEMLHTNLDEGKMRFTNDMDEAIDFSDVIFVCVGTPQGNSGKADLSQIEEVSRQIAKRMNDYKLIIEKSTVPVNTHKLIKRTVKRYARKDLDFDVASNPEFLREGYAVYDFMNPNRIVIGIESERAGKIFREIYKPFTEKGTKLFITKTPAAEIIKYASNSFLAIKISYINMLADLCEKADIDVNMVADGIGADKRIGRDFLNAGIGYGGSCLPKDIRAFINIAEDYGLDFELLRAAEKINKDRRKKFLDKVEELLWILKDKNITVWGLAFKPDTNDIRDAPSIDIINGIMGAGAKLRLYDPEAAENFKKLFPENDFITYYEDKYEALKNSDALIIITEWNEFREVDLDRIKKLMILPIIIDGRNIYEPALMESKGFEYYSVGR</sequence>
<dbReference type="Gene3D" id="3.40.50.720">
    <property type="entry name" value="NAD(P)-binding Rossmann-like Domain"/>
    <property type="match status" value="2"/>
</dbReference>
<dbReference type="PIRSF" id="PIRSF000124">
    <property type="entry name" value="UDPglc_GDPman_dh"/>
    <property type="match status" value="1"/>
</dbReference>
<evidence type="ECO:0000313" key="12">
    <source>
        <dbReference type="EMBL" id="EKF86026.1"/>
    </source>
</evidence>
<evidence type="ECO:0000256" key="6">
    <source>
        <dbReference type="ARBA" id="ARBA00047473"/>
    </source>
</evidence>
<dbReference type="NCBIfam" id="TIGR03026">
    <property type="entry name" value="NDP-sugDHase"/>
    <property type="match status" value="1"/>
</dbReference>
<evidence type="ECO:0000313" key="13">
    <source>
        <dbReference type="Proteomes" id="UP000007360"/>
    </source>
</evidence>
<dbReference type="InterPro" id="IPR001732">
    <property type="entry name" value="UDP-Glc/GDP-Man_DH_N"/>
</dbReference>
<evidence type="ECO:0000256" key="9">
    <source>
        <dbReference type="PIRSR" id="PIRSR500134-2"/>
    </source>
</evidence>
<dbReference type="RefSeq" id="WP_004030480.1">
    <property type="nucleotide sequence ID" value="NZ_AMPO01000004.1"/>
</dbReference>
<dbReference type="Pfam" id="PF03720">
    <property type="entry name" value="UDPG_MGDP_dh_C"/>
    <property type="match status" value="1"/>
</dbReference>
<feature type="binding site" evidence="10">
    <location>
        <position position="330"/>
    </location>
    <ligand>
        <name>NAD(+)</name>
        <dbReference type="ChEBI" id="CHEBI:57540"/>
    </ligand>
</feature>
<dbReference type="SUPFAM" id="SSF48179">
    <property type="entry name" value="6-phosphogluconate dehydrogenase C-terminal domain-like"/>
    <property type="match status" value="1"/>
</dbReference>
<dbReference type="InterPro" id="IPR036291">
    <property type="entry name" value="NAD(P)-bd_dom_sf"/>
</dbReference>
<dbReference type="SUPFAM" id="SSF52413">
    <property type="entry name" value="UDP-glucose/GDP-mannose dehydrogenase C-terminal domain"/>
    <property type="match status" value="1"/>
</dbReference>
<evidence type="ECO:0000256" key="5">
    <source>
        <dbReference type="ARBA" id="ARBA00023027"/>
    </source>
</evidence>